<dbReference type="Pfam" id="PF09608">
    <property type="entry name" value="Alph_Pro_TM"/>
    <property type="match status" value="1"/>
</dbReference>
<keyword evidence="1" id="KW-0472">Membrane</keyword>
<evidence type="ECO:0000313" key="4">
    <source>
        <dbReference type="Proteomes" id="UP000436822"/>
    </source>
</evidence>
<keyword evidence="1" id="KW-0812">Transmembrane</keyword>
<protein>
    <submittedName>
        <fullName evidence="3">Membrane protein</fullName>
    </submittedName>
</protein>
<keyword evidence="1" id="KW-1133">Transmembrane helix</keyword>
<dbReference type="InterPro" id="IPR019088">
    <property type="entry name" value="CHP02186-rel_TM"/>
</dbReference>
<dbReference type="EMBL" id="BLJE01000001">
    <property type="protein sequence ID" value="GFE63298.1"/>
    <property type="molecule type" value="Genomic_DNA"/>
</dbReference>
<dbReference type="AlphaFoldDB" id="A0A6N6JDA8"/>
<reference evidence="3 4" key="1">
    <citation type="submission" date="2019-12" db="EMBL/GenBank/DDBJ databases">
        <title>Litoreibacter badius sp. nov., a novel bacteriochlorophyll a-containing bacterium in the genus Litoreibacter.</title>
        <authorList>
            <person name="Kanamuro M."/>
            <person name="Takabe Y."/>
            <person name="Mori K."/>
            <person name="Takaichi S."/>
            <person name="Hanada S."/>
        </authorList>
    </citation>
    <scope>NUCLEOTIDE SEQUENCE [LARGE SCALE GENOMIC DNA]</scope>
    <source>
        <strain evidence="3 4">K6</strain>
    </source>
</reference>
<organism evidence="3 4">
    <name type="scientific">Litoreibacter roseus</name>
    <dbReference type="NCBI Taxonomy" id="2601869"/>
    <lineage>
        <taxon>Bacteria</taxon>
        <taxon>Pseudomonadati</taxon>
        <taxon>Pseudomonadota</taxon>
        <taxon>Alphaproteobacteria</taxon>
        <taxon>Rhodobacterales</taxon>
        <taxon>Roseobacteraceae</taxon>
        <taxon>Litoreibacter</taxon>
    </lineage>
</organism>
<keyword evidence="4" id="KW-1185">Reference proteome</keyword>
<proteinExistence type="predicted"/>
<dbReference type="OrthoDB" id="9815212at2"/>
<feature type="chain" id="PRO_5026859956" evidence="2">
    <location>
        <begin position="20"/>
        <end position="253"/>
    </location>
</feature>
<keyword evidence="2" id="KW-0732">Signal</keyword>
<evidence type="ECO:0000256" key="2">
    <source>
        <dbReference type="SAM" id="SignalP"/>
    </source>
</evidence>
<feature type="transmembrane region" description="Helical" evidence="1">
    <location>
        <begin position="227"/>
        <end position="251"/>
    </location>
</feature>
<dbReference type="RefSeq" id="WP_159804245.1">
    <property type="nucleotide sequence ID" value="NZ_BLJE01000001.1"/>
</dbReference>
<evidence type="ECO:0000256" key="1">
    <source>
        <dbReference type="SAM" id="Phobius"/>
    </source>
</evidence>
<evidence type="ECO:0000313" key="3">
    <source>
        <dbReference type="EMBL" id="GFE63298.1"/>
    </source>
</evidence>
<sequence>MRGLLSIFLLLASVTAAHPEEVVAGLSRDQVAITANFDGSDILVFGAVKREAPIPSSAPLQVIITVSGPKEPVTVRRKDRRLGIWVNTEAIEVDAAPSFYAVATTGPLDEVLTNTDDLRHTITIPRAIRVVGAATGGRSVQEFSDALVRIRQEANLYQQLEGAVNLFEETLFSTRIDLPANLVEGDYKTEIFLTRNGRVVDNHTTIIQVSKVGLERWIYNLAHDRPLIYGLLSLFIAISAGWLASAVFRYIRF</sequence>
<dbReference type="Proteomes" id="UP000436822">
    <property type="component" value="Unassembled WGS sequence"/>
</dbReference>
<comment type="caution">
    <text evidence="3">The sequence shown here is derived from an EMBL/GenBank/DDBJ whole genome shotgun (WGS) entry which is preliminary data.</text>
</comment>
<feature type="signal peptide" evidence="2">
    <location>
        <begin position="1"/>
        <end position="19"/>
    </location>
</feature>
<gene>
    <name evidence="3" type="ORF">KIN_03720</name>
</gene>
<accession>A0A6N6JDA8</accession>
<name>A0A6N6JDA8_9RHOB</name>